<organism evidence="3 4">
    <name type="scientific">Roseomonas haemaphysalidis</name>
    <dbReference type="NCBI Taxonomy" id="2768162"/>
    <lineage>
        <taxon>Bacteria</taxon>
        <taxon>Pseudomonadati</taxon>
        <taxon>Pseudomonadota</taxon>
        <taxon>Alphaproteobacteria</taxon>
        <taxon>Acetobacterales</taxon>
        <taxon>Roseomonadaceae</taxon>
        <taxon>Roseomonas</taxon>
    </lineage>
</organism>
<gene>
    <name evidence="3" type="ORF">IAI61_06690</name>
</gene>
<name>A0ABS3KMM3_9PROT</name>
<comment type="caution">
    <text evidence="3">The sequence shown here is derived from an EMBL/GenBank/DDBJ whole genome shotgun (WGS) entry which is preliminary data.</text>
</comment>
<accession>A0ABS3KMM3</accession>
<dbReference type="Proteomes" id="UP001518989">
    <property type="component" value="Unassembled WGS sequence"/>
</dbReference>
<feature type="compositionally biased region" description="Polar residues" evidence="1">
    <location>
        <begin position="46"/>
        <end position="58"/>
    </location>
</feature>
<proteinExistence type="predicted"/>
<reference evidence="3 4" key="1">
    <citation type="submission" date="2020-09" db="EMBL/GenBank/DDBJ databases">
        <title>Roseomonas.</title>
        <authorList>
            <person name="Zhu W."/>
        </authorList>
    </citation>
    <scope>NUCLEOTIDE SEQUENCE [LARGE SCALE GENOMIC DNA]</scope>
    <source>
        <strain evidence="3 4">573</strain>
    </source>
</reference>
<feature type="signal peptide" evidence="2">
    <location>
        <begin position="1"/>
        <end position="23"/>
    </location>
</feature>
<protein>
    <recommendedName>
        <fullName evidence="5">PEP-CTERM sorting domain-containing protein</fullName>
    </recommendedName>
</protein>
<feature type="chain" id="PRO_5045050379" description="PEP-CTERM sorting domain-containing protein" evidence="2">
    <location>
        <begin position="24"/>
        <end position="90"/>
    </location>
</feature>
<keyword evidence="4" id="KW-1185">Reference proteome</keyword>
<keyword evidence="2" id="KW-0732">Signal</keyword>
<evidence type="ECO:0000313" key="4">
    <source>
        <dbReference type="Proteomes" id="UP001518989"/>
    </source>
</evidence>
<dbReference type="EMBL" id="JACTNG010000003">
    <property type="protein sequence ID" value="MBO1078712.1"/>
    <property type="molecule type" value="Genomic_DNA"/>
</dbReference>
<feature type="region of interest" description="Disordered" evidence="1">
    <location>
        <begin position="23"/>
        <end position="67"/>
    </location>
</feature>
<evidence type="ECO:0000256" key="1">
    <source>
        <dbReference type="SAM" id="MobiDB-lite"/>
    </source>
</evidence>
<evidence type="ECO:0008006" key="5">
    <source>
        <dbReference type="Google" id="ProtNLM"/>
    </source>
</evidence>
<dbReference type="RefSeq" id="WP_207416155.1">
    <property type="nucleotide sequence ID" value="NZ_CP061177.1"/>
</dbReference>
<sequence>MIRRHIFGLVAVAAGLATQPAIARDPRIDPEPTVRPAGFCRADATTPVTSRNRPATESQGHDARKPTSLSLLLVGGAALLASQGARRRPR</sequence>
<evidence type="ECO:0000256" key="2">
    <source>
        <dbReference type="SAM" id="SignalP"/>
    </source>
</evidence>
<evidence type="ECO:0000313" key="3">
    <source>
        <dbReference type="EMBL" id="MBO1078712.1"/>
    </source>
</evidence>